<evidence type="ECO:0000313" key="1">
    <source>
        <dbReference type="EMBL" id="NYZ23265.1"/>
    </source>
</evidence>
<dbReference type="RefSeq" id="WP_180285033.1">
    <property type="nucleotide sequence ID" value="NZ_JABFDB010000025.1"/>
</dbReference>
<protein>
    <submittedName>
        <fullName evidence="1">Pirin</fullName>
    </submittedName>
</protein>
<reference evidence="1 2" key="1">
    <citation type="submission" date="2020-05" db="EMBL/GenBank/DDBJ databases">
        <title>Azospirillum oleiclasticum sp. nov, a nitrogen-fixing and heavy crude oil-emulsifying bacterium isolated from the crude oil of Yumen Oilfield.</title>
        <authorList>
            <person name="Wu D."/>
            <person name="Cai M."/>
            <person name="Zhang X."/>
        </authorList>
    </citation>
    <scope>NUCLEOTIDE SEQUENCE [LARGE SCALE GENOMIC DNA]</scope>
    <source>
        <strain evidence="1 2">ROY-1-1-2</strain>
    </source>
</reference>
<organism evidence="1 2">
    <name type="scientific">Azospirillum oleiclasticum</name>
    <dbReference type="NCBI Taxonomy" id="2735135"/>
    <lineage>
        <taxon>Bacteria</taxon>
        <taxon>Pseudomonadati</taxon>
        <taxon>Pseudomonadota</taxon>
        <taxon>Alphaproteobacteria</taxon>
        <taxon>Rhodospirillales</taxon>
        <taxon>Azospirillaceae</taxon>
        <taxon>Azospirillum</taxon>
    </lineage>
</organism>
<dbReference type="EMBL" id="JABFDB010000025">
    <property type="protein sequence ID" value="NYZ23265.1"/>
    <property type="molecule type" value="Genomic_DNA"/>
</dbReference>
<accession>A0ABX2TG02</accession>
<dbReference type="Proteomes" id="UP000584642">
    <property type="component" value="Unassembled WGS sequence"/>
</dbReference>
<keyword evidence="2" id="KW-1185">Reference proteome</keyword>
<dbReference type="InterPro" id="IPR006881">
    <property type="entry name" value="RepA_C"/>
</dbReference>
<dbReference type="Pfam" id="PF04796">
    <property type="entry name" value="RepA_C"/>
    <property type="match status" value="1"/>
</dbReference>
<gene>
    <name evidence="1" type="ORF">HND93_26460</name>
</gene>
<comment type="caution">
    <text evidence="1">The sequence shown here is derived from an EMBL/GenBank/DDBJ whole genome shotgun (WGS) entry which is preliminary data.</text>
</comment>
<sequence length="309" mass="34482">MGNVHELIARHGVNAARALVSAGERRLVDVAAQALANESRALGITYAGFCLTSLPHNALPDDEVWRRAGHKVRLIIEPGRLPTPGGGDRLYGVPYGSRARLILIYLQTRAIQTGSAEVELGSSMRDWLGRMGVSVGGKQYKDVREQAARISACHLTFVWDDDGRRAQFAKDSIVKGGIQLYEAEEDQPRLWVDTVRLSDSFFKALREHPVPVWEPAMKLIANKSLAIDIYVWLAYRLHVLERATPITWAALYQQFGFSYATMKHFKPRFVEALKMALAVYPDARVGVDETGIVMNPSPPPIPERRVIAR</sequence>
<proteinExistence type="predicted"/>
<name>A0ABX2TG02_9PROT</name>
<evidence type="ECO:0000313" key="2">
    <source>
        <dbReference type="Proteomes" id="UP000584642"/>
    </source>
</evidence>